<keyword evidence="7" id="KW-1185">Reference proteome</keyword>
<sequence length="387" mass="42177">MGKIAKIEYFRVPPRWLFVKITDDSGAAGWGEASLEGHTQAVEGCLDAWAERYLGLEANDIEHIWQLSYRGGFYRGGPVLMSALSGIDIALWDLKARNLNVPIYELLGGKVRNKLKVYAWIGGDRPSDVEIQAKARQSQGFTAVKMNATEDVAWLDSPSSLDACVARVSAVRSLGLDVGVDFHGRLHKPMAKQLAARLAPLHPLFIEEPLLSENLPGIAQLSSSGGGTTGSIPIALGERLHSRWDVRPFLEAGCVDILQPDVCHVGGISEMRRIAAAAETYDVALAPHCPLGPLALAACVQVDAVSANFAIQEMSLGIHYNNIKDRDLTSYTRNPEVWDVDKGYISLPTGPGLGIEVDEEEVRKFSVDSKAWVSPFFTGPGGEFREW</sequence>
<dbReference type="InterPro" id="IPR013342">
    <property type="entry name" value="Mandelate_racemase_C"/>
</dbReference>
<evidence type="ECO:0000313" key="7">
    <source>
        <dbReference type="Proteomes" id="UP000756346"/>
    </source>
</evidence>
<dbReference type="GO" id="GO:0046872">
    <property type="term" value="F:metal ion binding"/>
    <property type="evidence" value="ECO:0007669"/>
    <property type="project" value="UniProtKB-KW"/>
</dbReference>
<dbReference type="GO" id="GO:0009063">
    <property type="term" value="P:amino acid catabolic process"/>
    <property type="evidence" value="ECO:0007669"/>
    <property type="project" value="InterPro"/>
</dbReference>
<dbReference type="PANTHER" id="PTHR48080">
    <property type="entry name" value="D-GALACTONATE DEHYDRATASE-RELATED"/>
    <property type="match status" value="1"/>
</dbReference>
<feature type="domain" description="Mandelate racemase/muconate lactonizing enzyme C-terminal" evidence="5">
    <location>
        <begin position="126"/>
        <end position="228"/>
    </location>
</feature>
<dbReference type="GO" id="GO:0034194">
    <property type="term" value="P:D-galactonate catabolic process"/>
    <property type="evidence" value="ECO:0007669"/>
    <property type="project" value="InterPro"/>
</dbReference>
<dbReference type="PROSITE" id="PS00909">
    <property type="entry name" value="MR_MLE_2"/>
    <property type="match status" value="1"/>
</dbReference>
<dbReference type="PROSITE" id="PS00908">
    <property type="entry name" value="MR_MLE_1"/>
    <property type="match status" value="1"/>
</dbReference>
<comment type="caution">
    <text evidence="6">The sequence shown here is derived from an EMBL/GenBank/DDBJ whole genome shotgun (WGS) entry which is preliminary data.</text>
</comment>
<dbReference type="InterPro" id="IPR023592">
    <property type="entry name" value="Galactonate_deHydtase"/>
</dbReference>
<dbReference type="PANTHER" id="PTHR48080:SF2">
    <property type="entry name" value="D-GALACTONATE DEHYDRATASE"/>
    <property type="match status" value="1"/>
</dbReference>
<dbReference type="SFLD" id="SFLDG00179">
    <property type="entry name" value="mandelate_racemase"/>
    <property type="match status" value="1"/>
</dbReference>
<dbReference type="InterPro" id="IPR034593">
    <property type="entry name" value="DgoD-like"/>
</dbReference>
<gene>
    <name evidence="6" type="ORF">B0I36DRAFT_346793</name>
</gene>
<dbReference type="GeneID" id="70186041"/>
<dbReference type="Pfam" id="PF02746">
    <property type="entry name" value="MR_MLE_N"/>
    <property type="match status" value="1"/>
</dbReference>
<dbReference type="InterPro" id="IPR029065">
    <property type="entry name" value="Enolase_C-like"/>
</dbReference>
<dbReference type="GO" id="GO:0008869">
    <property type="term" value="F:galactonate dehydratase activity"/>
    <property type="evidence" value="ECO:0007669"/>
    <property type="project" value="InterPro"/>
</dbReference>
<dbReference type="SMART" id="SM00922">
    <property type="entry name" value="MR_MLE"/>
    <property type="match status" value="1"/>
</dbReference>
<evidence type="ECO:0000256" key="4">
    <source>
        <dbReference type="ARBA" id="ARBA00023239"/>
    </source>
</evidence>
<evidence type="ECO:0000256" key="3">
    <source>
        <dbReference type="ARBA" id="ARBA00022842"/>
    </source>
</evidence>
<accession>A0A9P9BWB8</accession>
<keyword evidence="3" id="KW-0460">Magnesium</keyword>
<dbReference type="InterPro" id="IPR018110">
    <property type="entry name" value="Mandel_Rmase/mucon_lact_enz_CS"/>
</dbReference>
<dbReference type="SUPFAM" id="SSF51604">
    <property type="entry name" value="Enolase C-terminal domain-like"/>
    <property type="match status" value="1"/>
</dbReference>
<dbReference type="EMBL" id="JAGTJQ010000003">
    <property type="protein sequence ID" value="KAH7034921.1"/>
    <property type="molecule type" value="Genomic_DNA"/>
</dbReference>
<dbReference type="Pfam" id="PF13378">
    <property type="entry name" value="MR_MLE_C"/>
    <property type="match status" value="1"/>
</dbReference>
<evidence type="ECO:0000259" key="5">
    <source>
        <dbReference type="SMART" id="SM00922"/>
    </source>
</evidence>
<dbReference type="CDD" id="cd03325">
    <property type="entry name" value="D-galactonate_dehydratase"/>
    <property type="match status" value="1"/>
</dbReference>
<comment type="cofactor">
    <cofactor evidence="1">
        <name>Mg(2+)</name>
        <dbReference type="ChEBI" id="CHEBI:18420"/>
    </cofactor>
</comment>
<dbReference type="InterPro" id="IPR036849">
    <property type="entry name" value="Enolase-like_C_sf"/>
</dbReference>
<dbReference type="RefSeq" id="XP_046015014.1">
    <property type="nucleotide sequence ID" value="XM_046156495.1"/>
</dbReference>
<keyword evidence="2" id="KW-0479">Metal-binding</keyword>
<dbReference type="SFLD" id="SFLDS00001">
    <property type="entry name" value="Enolase"/>
    <property type="match status" value="1"/>
</dbReference>
<evidence type="ECO:0000313" key="6">
    <source>
        <dbReference type="EMBL" id="KAH7034921.1"/>
    </source>
</evidence>
<dbReference type="SFLD" id="SFLDF00003">
    <property type="entry name" value="D-galactonate_dehydratase"/>
    <property type="match status" value="1"/>
</dbReference>
<dbReference type="Proteomes" id="UP000756346">
    <property type="component" value="Unassembled WGS sequence"/>
</dbReference>
<dbReference type="Gene3D" id="3.30.390.10">
    <property type="entry name" value="Enolase-like, N-terminal domain"/>
    <property type="match status" value="1"/>
</dbReference>
<dbReference type="InterPro" id="IPR013341">
    <property type="entry name" value="Mandelate_racemase_N_dom"/>
</dbReference>
<dbReference type="NCBIfam" id="NF010624">
    <property type="entry name" value="PRK14017.1"/>
    <property type="match status" value="1"/>
</dbReference>
<dbReference type="AlphaFoldDB" id="A0A9P9BWB8"/>
<dbReference type="SUPFAM" id="SSF54826">
    <property type="entry name" value="Enolase N-terminal domain-like"/>
    <property type="match status" value="1"/>
</dbReference>
<dbReference type="InterPro" id="IPR029017">
    <property type="entry name" value="Enolase-like_N"/>
</dbReference>
<dbReference type="Gene3D" id="3.20.20.120">
    <property type="entry name" value="Enolase-like C-terminal domain"/>
    <property type="match status" value="1"/>
</dbReference>
<evidence type="ECO:0000256" key="1">
    <source>
        <dbReference type="ARBA" id="ARBA00001946"/>
    </source>
</evidence>
<dbReference type="OrthoDB" id="2579025at2759"/>
<name>A0A9P9BWB8_9PEZI</name>
<proteinExistence type="predicted"/>
<organism evidence="6 7">
    <name type="scientific">Microdochium trichocladiopsis</name>
    <dbReference type="NCBI Taxonomy" id="1682393"/>
    <lineage>
        <taxon>Eukaryota</taxon>
        <taxon>Fungi</taxon>
        <taxon>Dikarya</taxon>
        <taxon>Ascomycota</taxon>
        <taxon>Pezizomycotina</taxon>
        <taxon>Sordariomycetes</taxon>
        <taxon>Xylariomycetidae</taxon>
        <taxon>Xylariales</taxon>
        <taxon>Microdochiaceae</taxon>
        <taxon>Microdochium</taxon>
    </lineage>
</organism>
<evidence type="ECO:0000256" key="2">
    <source>
        <dbReference type="ARBA" id="ARBA00022723"/>
    </source>
</evidence>
<protein>
    <submittedName>
        <fullName evidence="6">Mandelate racemase/muconate lactonizing protein-like protein</fullName>
    </submittedName>
</protein>
<reference evidence="6" key="1">
    <citation type="journal article" date="2021" name="Nat. Commun.">
        <title>Genetic determinants of endophytism in the Arabidopsis root mycobiome.</title>
        <authorList>
            <person name="Mesny F."/>
            <person name="Miyauchi S."/>
            <person name="Thiergart T."/>
            <person name="Pickel B."/>
            <person name="Atanasova L."/>
            <person name="Karlsson M."/>
            <person name="Huettel B."/>
            <person name="Barry K.W."/>
            <person name="Haridas S."/>
            <person name="Chen C."/>
            <person name="Bauer D."/>
            <person name="Andreopoulos W."/>
            <person name="Pangilinan J."/>
            <person name="LaButti K."/>
            <person name="Riley R."/>
            <person name="Lipzen A."/>
            <person name="Clum A."/>
            <person name="Drula E."/>
            <person name="Henrissat B."/>
            <person name="Kohler A."/>
            <person name="Grigoriev I.V."/>
            <person name="Martin F.M."/>
            <person name="Hacquard S."/>
        </authorList>
    </citation>
    <scope>NUCLEOTIDE SEQUENCE</scope>
    <source>
        <strain evidence="6">MPI-CAGE-CH-0230</strain>
    </source>
</reference>
<keyword evidence="4" id="KW-0456">Lyase</keyword>